<accession>A0A7C8ZM17</accession>
<dbReference type="AlphaFoldDB" id="A0A7C8ZM17"/>
<evidence type="ECO:0000259" key="1">
    <source>
        <dbReference type="Pfam" id="PF06974"/>
    </source>
</evidence>
<protein>
    <recommendedName>
        <fullName evidence="1">O-acyltransferase WSD1 C-terminal domain-containing protein</fullName>
    </recommendedName>
</protein>
<dbReference type="GO" id="GO:0019432">
    <property type="term" value="P:triglyceride biosynthetic process"/>
    <property type="evidence" value="ECO:0007669"/>
    <property type="project" value="TreeGrafter"/>
</dbReference>
<dbReference type="EMBL" id="GISG01142937">
    <property type="protein sequence ID" value="MBA4645590.1"/>
    <property type="molecule type" value="Transcribed_RNA"/>
</dbReference>
<sequence>MMRANTWWCGSSSWGNKTGAILQPIHCCNGLHPLDHVKRMKAIMDQKKHSYEAHVSFLFAKLILPCLGPKAVSWYMYRSTCSTTFIFSNIVGPSEELMIAGNPVTYIRVNISSTPHALVVYMVSYAGMVDLQVMVAEDIIPDSQFLVECFKESFLEMKNSNDRGGQNIDNGD</sequence>
<feature type="domain" description="O-acyltransferase WSD1 C-terminal" evidence="1">
    <location>
        <begin position="14"/>
        <end position="158"/>
    </location>
</feature>
<dbReference type="GO" id="GO:0005886">
    <property type="term" value="C:plasma membrane"/>
    <property type="evidence" value="ECO:0007669"/>
    <property type="project" value="TreeGrafter"/>
</dbReference>
<reference evidence="2" key="2">
    <citation type="submission" date="2020-07" db="EMBL/GenBank/DDBJ databases">
        <authorList>
            <person name="Vera ALvarez R."/>
            <person name="Arias-Moreno D.M."/>
            <person name="Jimenez-Jacinto V."/>
            <person name="Jimenez-Bremont J.F."/>
            <person name="Swaminathan K."/>
            <person name="Moose S.P."/>
            <person name="Guerrero-Gonzalez M.L."/>
            <person name="Marino-Ramirez L."/>
            <person name="Landsman D."/>
            <person name="Rodriguez-Kessler M."/>
            <person name="Delgado-Sanchez P."/>
        </authorList>
    </citation>
    <scope>NUCLEOTIDE SEQUENCE</scope>
    <source>
        <tissue evidence="2">Cladode</tissue>
    </source>
</reference>
<dbReference type="InterPro" id="IPR045034">
    <property type="entry name" value="O-acyltransferase_WSD1-like"/>
</dbReference>
<proteinExistence type="predicted"/>
<dbReference type="PANTHER" id="PTHR31650">
    <property type="entry name" value="O-ACYLTRANSFERASE (WSD1-LIKE) FAMILY PROTEIN"/>
    <property type="match status" value="1"/>
</dbReference>
<dbReference type="PANTHER" id="PTHR31650:SF41">
    <property type="entry name" value="O-ACYLTRANSFERASE WSD1-LIKE ISOFORM X1"/>
    <property type="match status" value="1"/>
</dbReference>
<dbReference type="Pfam" id="PF06974">
    <property type="entry name" value="WS_DGAT_C"/>
    <property type="match status" value="1"/>
</dbReference>
<dbReference type="InterPro" id="IPR009721">
    <property type="entry name" value="O-acyltransferase_WSD1_C"/>
</dbReference>
<dbReference type="GO" id="GO:0008374">
    <property type="term" value="F:O-acyltransferase activity"/>
    <property type="evidence" value="ECO:0007669"/>
    <property type="project" value="InterPro"/>
</dbReference>
<organism evidence="2">
    <name type="scientific">Opuntia streptacantha</name>
    <name type="common">Prickly pear cactus</name>
    <name type="synonym">Opuntia cardona</name>
    <dbReference type="NCBI Taxonomy" id="393608"/>
    <lineage>
        <taxon>Eukaryota</taxon>
        <taxon>Viridiplantae</taxon>
        <taxon>Streptophyta</taxon>
        <taxon>Embryophyta</taxon>
        <taxon>Tracheophyta</taxon>
        <taxon>Spermatophyta</taxon>
        <taxon>Magnoliopsida</taxon>
        <taxon>eudicotyledons</taxon>
        <taxon>Gunneridae</taxon>
        <taxon>Pentapetalae</taxon>
        <taxon>Caryophyllales</taxon>
        <taxon>Cactineae</taxon>
        <taxon>Cactaceae</taxon>
        <taxon>Opuntioideae</taxon>
        <taxon>Opuntia</taxon>
    </lineage>
</organism>
<evidence type="ECO:0000313" key="2">
    <source>
        <dbReference type="EMBL" id="MBA4645590.1"/>
    </source>
</evidence>
<name>A0A7C8ZM17_OPUST</name>
<reference evidence="2" key="1">
    <citation type="journal article" date="2013" name="J. Plant Res.">
        <title>Effect of fungi and light on seed germination of three Opuntia species from semiarid lands of central Mexico.</title>
        <authorList>
            <person name="Delgado-Sanchez P."/>
            <person name="Jimenez-Bremont J.F."/>
            <person name="Guerrero-Gonzalez Mde L."/>
            <person name="Flores J."/>
        </authorList>
    </citation>
    <scope>NUCLEOTIDE SEQUENCE</scope>
    <source>
        <tissue evidence="2">Cladode</tissue>
    </source>
</reference>